<feature type="compositionally biased region" description="Polar residues" evidence="1">
    <location>
        <begin position="1449"/>
        <end position="1461"/>
    </location>
</feature>
<sequence>MASISFRTPEKMNDENKPLPGTPRTPNSHKIQDLGRTSSQKRARQIFDSLRSLKSRGKHSNDAEEEDAQSAENGSPVRRRNSTWDLFGNIRSRKSNDFGIPENERPLTTTPLKLEPEINQISELLPKRRKSLINILGSISNMASPRRVANSREKPLDEEALPAYCEEDVFAEKLVKELIDLNLDSLNRTHASTSDGHSTFLDERLSGLCSLKADHNKIIDNFKIQQLEDLLNDQDGYEAKSWTSQAQTLQNDGFSEQLASQTPTTDGDRSKTPDSYLCSIIKSFDDYNSEPTVLKEGGAMVSPSPSPGKLLPTQPIDFLKDLSPDVIPNCQSDQGNQFIDTTSSIVFYADKPEPFEKIYREEKRPIITIREITSDSDFSFAYEDPIAPSPPTWQDAAKSRNSMLKSKARLPDQDSAPYVQEVEPLFVNQREKRKIHWQGSEPTPFITEELDQQNLLPTHTKERKDQFENSIEPLSVNLTEEQKIQGQSPSSNSFSAEESDLQRIARSIKQTVDKMTKNLYLSSLSEETTEEWEDELPEIENYPSELEYKYGLFYDENLDSLTQTVEDPYTKTREKIPTGKMISKNISSFKDMELFVGPIFVRYPQSDGSWSHVQYFPTGSLALSEIRKRNQGEYSDTITYCPEESCIYVHLWGKLPKLETDLRVRVIYPETKTQGARTQIYDNGDLAIADMAQQNLGASSEIRYNLFERCFQVYTSDDVESPNCSIRVDYPETKTRSSRTQIYNKKNLAMTDICQQSHGEFSEVRYNLSERHFRVFTWGEDIDSSDRYIHVDFKEPETERNVHADHNETKTRCATRQSYETEDFATAEIDRITNDEFSRFVYRSPDRSFCVEAQPEVFEQPFRAREPAWRPTLSPLGDRDEDEQDLPDFSDLEDDFQVVVTESLRSLSPGIQSQEGVGELIGDDNSGGNDMSLCVEAGTPRKAENEFVAELFMGNECGNYTPLLRGSKQILQYLDSLDSRDSTGKILNTEADLQSDRRTATKAWAESRSTNKTPQASRDRVDEPLAQVSCSNYHEDHSDNETASIGIEIFEVGSRENSNAFSTPGYQLSNADIFGEDMKCGVSIVHEVSEDSRESTDSNVNENVMFDLGRDVVHGRERSNAICGENIIPPLFKEMLNIEGPPVRMSSGKSIESLYILPIDNIDLYEENAGCGDPKRSCSTQLDENIATFSTDVDLTMCVPRPIDQSPKSINATIPTYKIDTHLWSANLTESDVEGGTDQTGFGAGLDFERQPPFENIHTVPGCTSSSAYGQSSLEISTVSASNMEHVKHSVIDEGDTRDFLPKKTKAGDTALLVEAVSHEYIDNEVSPLTTVNDHSTRIPTLVNIFHSRGMMSPTISPASSRPFLNRCSSPIQITTSPKRGENLTPRIVTPSGKVYSPAKEEQDISNPIQRVQTPGTSLGDYINKGMSGDETDISDGFGEELEKMGVRNYSSRDSNGSISLDESDSD</sequence>
<feature type="region of interest" description="Disordered" evidence="1">
    <location>
        <begin position="1"/>
        <end position="84"/>
    </location>
</feature>
<organism evidence="2 3">
    <name type="scientific">Monilinia laxa</name>
    <name type="common">Brown rot fungus</name>
    <name type="synonym">Sclerotinia laxa</name>
    <dbReference type="NCBI Taxonomy" id="61186"/>
    <lineage>
        <taxon>Eukaryota</taxon>
        <taxon>Fungi</taxon>
        <taxon>Dikarya</taxon>
        <taxon>Ascomycota</taxon>
        <taxon>Pezizomycotina</taxon>
        <taxon>Leotiomycetes</taxon>
        <taxon>Helotiales</taxon>
        <taxon>Sclerotiniaceae</taxon>
        <taxon>Monilinia</taxon>
    </lineage>
</organism>
<feature type="compositionally biased region" description="Polar residues" evidence="1">
    <location>
        <begin position="24"/>
        <end position="38"/>
    </location>
</feature>
<keyword evidence="3" id="KW-1185">Reference proteome</keyword>
<proteinExistence type="predicted"/>
<comment type="caution">
    <text evidence="2">The sequence shown here is derived from an EMBL/GenBank/DDBJ whole genome shotgun (WGS) entry which is preliminary data.</text>
</comment>
<gene>
    <name evidence="2" type="ORF">EYC80_006405</name>
</gene>
<accession>A0A5N6JSL4</accession>
<evidence type="ECO:0000313" key="3">
    <source>
        <dbReference type="Proteomes" id="UP000326757"/>
    </source>
</evidence>
<dbReference type="Proteomes" id="UP000326757">
    <property type="component" value="Unassembled WGS sequence"/>
</dbReference>
<reference evidence="2 3" key="1">
    <citation type="submission" date="2019-06" db="EMBL/GenBank/DDBJ databases">
        <title>Genome Sequence of the Brown Rot Fungal Pathogen Monilinia laxa.</title>
        <authorList>
            <person name="De Miccolis Angelini R.M."/>
            <person name="Landi L."/>
            <person name="Abate D."/>
            <person name="Pollastro S."/>
            <person name="Romanazzi G."/>
            <person name="Faretra F."/>
        </authorList>
    </citation>
    <scope>NUCLEOTIDE SEQUENCE [LARGE SCALE GENOMIC DNA]</scope>
    <source>
        <strain evidence="2 3">Mlax316</strain>
    </source>
</reference>
<dbReference type="OrthoDB" id="3515394at2759"/>
<feature type="compositionally biased region" description="Basic and acidic residues" evidence="1">
    <location>
        <begin position="8"/>
        <end position="17"/>
    </location>
</feature>
<dbReference type="EMBL" id="VIGI01000014">
    <property type="protein sequence ID" value="KAB8291605.1"/>
    <property type="molecule type" value="Genomic_DNA"/>
</dbReference>
<name>A0A5N6JSL4_MONLA</name>
<evidence type="ECO:0000313" key="2">
    <source>
        <dbReference type="EMBL" id="KAB8291605.1"/>
    </source>
</evidence>
<protein>
    <submittedName>
        <fullName evidence="2">Uncharacterized protein</fullName>
    </submittedName>
</protein>
<feature type="region of interest" description="Disordered" evidence="1">
    <location>
        <begin position="1372"/>
        <end position="1406"/>
    </location>
</feature>
<evidence type="ECO:0000256" key="1">
    <source>
        <dbReference type="SAM" id="MobiDB-lite"/>
    </source>
</evidence>
<feature type="compositionally biased region" description="Polar residues" evidence="1">
    <location>
        <begin position="1007"/>
        <end position="1016"/>
    </location>
</feature>
<feature type="region of interest" description="Disordered" evidence="1">
    <location>
        <begin position="993"/>
        <end position="1021"/>
    </location>
</feature>
<feature type="region of interest" description="Disordered" evidence="1">
    <location>
        <begin position="1446"/>
        <end position="1467"/>
    </location>
</feature>